<dbReference type="Proteomes" id="UP000553059">
    <property type="component" value="Unassembled WGS sequence"/>
</dbReference>
<dbReference type="SMART" id="SM00635">
    <property type="entry name" value="BID_2"/>
    <property type="match status" value="3"/>
</dbReference>
<dbReference type="GO" id="GO:0005975">
    <property type="term" value="P:carbohydrate metabolic process"/>
    <property type="evidence" value="ECO:0007669"/>
    <property type="project" value="InterPro"/>
</dbReference>
<dbReference type="Gene3D" id="2.60.40.710">
    <property type="entry name" value="Endoglucanase-like"/>
    <property type="match status" value="1"/>
</dbReference>
<evidence type="ECO:0000259" key="1">
    <source>
        <dbReference type="PROSITE" id="PS51172"/>
    </source>
</evidence>
<reference evidence="2 3" key="1">
    <citation type="journal article" date="2020" name="Biotechnol. Biofuels">
        <title>New insights from the biogas microbiome by comprehensive genome-resolved metagenomics of nearly 1600 species originating from multiple anaerobic digesters.</title>
        <authorList>
            <person name="Campanaro S."/>
            <person name="Treu L."/>
            <person name="Rodriguez-R L.M."/>
            <person name="Kovalovszki A."/>
            <person name="Ziels R.M."/>
            <person name="Maus I."/>
            <person name="Zhu X."/>
            <person name="Kougias P.G."/>
            <person name="Basile A."/>
            <person name="Luo G."/>
            <person name="Schluter A."/>
            <person name="Konstantinidis K.T."/>
            <person name="Angelidaki I."/>
        </authorList>
    </citation>
    <scope>NUCLEOTIDE SEQUENCE [LARGE SCALE GENOMIC DNA]</scope>
    <source>
        <strain evidence="2">AS05jafATM_4</strain>
    </source>
</reference>
<dbReference type="InterPro" id="IPR003343">
    <property type="entry name" value="Big_2"/>
</dbReference>
<proteinExistence type="predicted"/>
<dbReference type="AlphaFoldDB" id="A0A7C7DCV8"/>
<dbReference type="SUPFAM" id="SSF49373">
    <property type="entry name" value="Invasin/intimin cell-adhesion fragments"/>
    <property type="match status" value="2"/>
</dbReference>
<dbReference type="GO" id="GO:0030248">
    <property type="term" value="F:cellulose binding"/>
    <property type="evidence" value="ECO:0007669"/>
    <property type="project" value="InterPro"/>
</dbReference>
<evidence type="ECO:0000313" key="2">
    <source>
        <dbReference type="EMBL" id="HHY29039.1"/>
    </source>
</evidence>
<name>A0A7C7DCV8_9FIRM</name>
<dbReference type="InterPro" id="IPR008965">
    <property type="entry name" value="CBM2/CBM3_carb-bd_dom_sf"/>
</dbReference>
<dbReference type="SMART" id="SM01067">
    <property type="entry name" value="CBM_3"/>
    <property type="match status" value="1"/>
</dbReference>
<dbReference type="Gene3D" id="2.60.40.1080">
    <property type="match status" value="2"/>
</dbReference>
<dbReference type="InterPro" id="IPR001956">
    <property type="entry name" value="CBM3"/>
</dbReference>
<evidence type="ECO:0000313" key="3">
    <source>
        <dbReference type="Proteomes" id="UP000553059"/>
    </source>
</evidence>
<dbReference type="PROSITE" id="PS51172">
    <property type="entry name" value="CBM3"/>
    <property type="match status" value="1"/>
</dbReference>
<dbReference type="EMBL" id="DUTF01000435">
    <property type="protein sequence ID" value="HHY29039.1"/>
    <property type="molecule type" value="Genomic_DNA"/>
</dbReference>
<dbReference type="Pfam" id="PF00942">
    <property type="entry name" value="CBM_3"/>
    <property type="match status" value="1"/>
</dbReference>
<dbReference type="Pfam" id="PF02368">
    <property type="entry name" value="Big_2"/>
    <property type="match status" value="1"/>
</dbReference>
<organism evidence="2 3">
    <name type="scientific">Desulfitobacterium dehalogenans</name>
    <dbReference type="NCBI Taxonomy" id="36854"/>
    <lineage>
        <taxon>Bacteria</taxon>
        <taxon>Bacillati</taxon>
        <taxon>Bacillota</taxon>
        <taxon>Clostridia</taxon>
        <taxon>Eubacteriales</taxon>
        <taxon>Desulfitobacteriaceae</taxon>
        <taxon>Desulfitobacterium</taxon>
    </lineage>
</organism>
<dbReference type="InterPro" id="IPR036966">
    <property type="entry name" value="CBM3_sf"/>
</dbReference>
<dbReference type="SUPFAM" id="SSF49384">
    <property type="entry name" value="Carbohydrate-binding domain"/>
    <property type="match status" value="1"/>
</dbReference>
<dbReference type="InterPro" id="IPR008964">
    <property type="entry name" value="Invasin/intimin_cell_adhesion"/>
</dbReference>
<comment type="caution">
    <text evidence="2">The sequence shown here is derived from an EMBL/GenBank/DDBJ whole genome shotgun (WGS) entry which is preliminary data.</text>
</comment>
<accession>A0A7C7DCV8</accession>
<gene>
    <name evidence="2" type="ORF">GX523_20280</name>
</gene>
<protein>
    <recommendedName>
        <fullName evidence="1">CBM3 domain-containing protein</fullName>
    </recommendedName>
</protein>
<sequence length="600" mass="64811">MQYVCDNIPKAKSGVSASNMSLTSFNSADNSLITDEVLSMSDYIKINVNTNKNAHIQIRDLKGNLVASIQEESSIFTFDGIDYPITGMVASGFDGKLLSYTPSSSSSEGLTGVIYMPKSGYMIDVTYGNEANKSINFGFIVSTLTDKGDLSASAVYATTTTSANGLVFSLNLADVNTSNIGDLCENNSILLKTEYFLTDWSIPTEIKLKTIGESQDIVISGGDADSVLLKWYSSDESVVSVSANGKISANGYGKAVVVASDGNITTTCKVTVERYTASIEINDISMLLGERTLIKPIFDSESVTETDVEYSYDSSLDIISIDQYGVILASSTGTIEVTATAPGGVSTVFKVIVTLNGIVSVDSVSLSSSELDIKKGKSAELNAIINPTNAENQKVVWELSNPSVASITTDGLNCVITGLKEGFTTVTVITNDGGYTAIANVYITNGLSKESIQIQSMDVNANNPINNTIAVRIKVANISDQNINLSDLKLQYIYNNDSNENEIFECDWASNNHIGIRDLVFGTIKYSDEINNSIIEISFADVGQILAPNETLEIHFRVHTQNWDLYDLANDYSLGTTDFSVTEKVLLYFENTLIYGEYTS</sequence>
<feature type="domain" description="CBM3" evidence="1">
    <location>
        <begin position="449"/>
        <end position="600"/>
    </location>
</feature>